<dbReference type="Proteomes" id="UP001200513">
    <property type="component" value="Chromosome"/>
</dbReference>
<proteinExistence type="predicted"/>
<evidence type="ECO:0000259" key="1">
    <source>
        <dbReference type="Pfam" id="PF01609"/>
    </source>
</evidence>
<feature type="domain" description="Transposase IS4-like" evidence="1">
    <location>
        <begin position="17"/>
        <end position="121"/>
    </location>
</feature>
<name>A0A9Y1FQA9_9ARCH</name>
<protein>
    <submittedName>
        <fullName evidence="2">Transposase</fullName>
    </submittedName>
</protein>
<evidence type="ECO:0000313" key="2">
    <source>
        <dbReference type="EMBL" id="UJG44368.1"/>
    </source>
</evidence>
<dbReference type="Pfam" id="PF01609">
    <property type="entry name" value="DDE_Tnp_1"/>
    <property type="match status" value="1"/>
</dbReference>
<dbReference type="GO" id="GO:0006313">
    <property type="term" value="P:DNA transposition"/>
    <property type="evidence" value="ECO:0007669"/>
    <property type="project" value="InterPro"/>
</dbReference>
<dbReference type="AlphaFoldDB" id="A0A9Y1FQA9"/>
<reference evidence="2" key="1">
    <citation type="journal article" date="2022" name="Nat. Microbiol.">
        <title>Unique mobile elements and scalable gene flow at the prokaryote-eukaryote boundary revealed by circularized Asgard archaea genomes.</title>
        <authorList>
            <person name="Wu F."/>
            <person name="Speth D.R."/>
            <person name="Philosof A."/>
            <person name="Cremiere A."/>
            <person name="Narayanan A."/>
            <person name="Barco R.A."/>
            <person name="Connon S.A."/>
            <person name="Amend J.P."/>
            <person name="Antoshechkin I.A."/>
            <person name="Orphan V.J."/>
        </authorList>
    </citation>
    <scope>NUCLEOTIDE SEQUENCE</scope>
    <source>
        <strain evidence="2">PR6</strain>
    </source>
</reference>
<accession>A0A9Y1FQA9</accession>
<dbReference type="GO" id="GO:0004803">
    <property type="term" value="F:transposase activity"/>
    <property type="evidence" value="ECO:0007669"/>
    <property type="project" value="InterPro"/>
</dbReference>
<sequence length="188" mass="21686">MGKRRTKENFPTQLFWKIHLIVGLPSRAIVSLAHSASNTHDSKVFGLLWQKLPSALLKPFLRFYGDCNYWTENIVGLLKQHSFFPIIPPKSDTRYPSPPLPGPIVQAHRLYPSLYRHNHHPEYRSSVKHVFGLVSSNSLFPRSLIVYPLPFFLPCTVLSLLQLPFTPSDRLVGEKEFWTCFIYIILSI</sequence>
<gene>
    <name evidence="2" type="ORF">K9W46_04110</name>
</gene>
<dbReference type="GO" id="GO:0003677">
    <property type="term" value="F:DNA binding"/>
    <property type="evidence" value="ECO:0007669"/>
    <property type="project" value="InterPro"/>
</dbReference>
<dbReference type="EMBL" id="CP084167">
    <property type="protein sequence ID" value="UJG44368.1"/>
    <property type="molecule type" value="Genomic_DNA"/>
</dbReference>
<organism evidence="2">
    <name type="scientific">Candidatus Heimdallarchaeum endolithica</name>
    <dbReference type="NCBI Taxonomy" id="2876572"/>
    <lineage>
        <taxon>Archaea</taxon>
        <taxon>Promethearchaeati</taxon>
        <taxon>Candidatus Heimdallarchaeota</taxon>
        <taxon>Candidatus Heimdallarchaeia (ex Rinke et al. 2021) (nom. nud.)</taxon>
        <taxon>Candidatus Heimdallarchaeales</taxon>
        <taxon>Candidatus Heimdallarchaeaceae</taxon>
        <taxon>Candidatus Heimdallarchaeum</taxon>
    </lineage>
</organism>
<dbReference type="InterPro" id="IPR002559">
    <property type="entry name" value="Transposase_11"/>
</dbReference>